<evidence type="ECO:0000313" key="1">
    <source>
        <dbReference type="EMBL" id="CAJ2655631.1"/>
    </source>
</evidence>
<sequence length="329" mass="37105">MADDKGTVCVTGATGYVASWLIMRLLQHGYSVHATIRSHHDKEKKDLTYLTNLQEATKKLKIFHADLDDSTSFEKAIQGCIGVFHLAHPMDVQNQEPEEKVTKRAMEGTLGILKACLESKTVKKLVYTSSLTTVMFNDKNLDVVDEDIWSDIEICKSSNLVGSSYMVSKILTEKSVLEFGKVNGLEVVSLVLPLVVGPFICPMIPSSVYLALAMIFGDEKRYEYLTNSYMVHTDDATSALIFLFECDNANERFICSSDQISFYQLYELLHQRYPQFHITIPNSMETKNNDAKFTELSSRKLLDSGFKFKYGVNDMYDAAIQSCKEKGIL</sequence>
<proteinExistence type="predicted"/>
<comment type="caution">
    <text evidence="1">The sequence shown here is derived from an EMBL/GenBank/DDBJ whole genome shotgun (WGS) entry which is preliminary data.</text>
</comment>
<reference evidence="1" key="1">
    <citation type="submission" date="2023-10" db="EMBL/GenBank/DDBJ databases">
        <authorList>
            <person name="Rodriguez Cubillos JULIANA M."/>
            <person name="De Vega J."/>
        </authorList>
    </citation>
    <scope>NUCLEOTIDE SEQUENCE</scope>
</reference>
<name>A0ACB0KEJ3_TRIPR</name>
<dbReference type="Proteomes" id="UP001177021">
    <property type="component" value="Unassembled WGS sequence"/>
</dbReference>
<keyword evidence="2" id="KW-1185">Reference proteome</keyword>
<organism evidence="1 2">
    <name type="scientific">Trifolium pratense</name>
    <name type="common">Red clover</name>
    <dbReference type="NCBI Taxonomy" id="57577"/>
    <lineage>
        <taxon>Eukaryota</taxon>
        <taxon>Viridiplantae</taxon>
        <taxon>Streptophyta</taxon>
        <taxon>Embryophyta</taxon>
        <taxon>Tracheophyta</taxon>
        <taxon>Spermatophyta</taxon>
        <taxon>Magnoliopsida</taxon>
        <taxon>eudicotyledons</taxon>
        <taxon>Gunneridae</taxon>
        <taxon>Pentapetalae</taxon>
        <taxon>rosids</taxon>
        <taxon>fabids</taxon>
        <taxon>Fabales</taxon>
        <taxon>Fabaceae</taxon>
        <taxon>Papilionoideae</taxon>
        <taxon>50 kb inversion clade</taxon>
        <taxon>NPAAA clade</taxon>
        <taxon>Hologalegina</taxon>
        <taxon>IRL clade</taxon>
        <taxon>Trifolieae</taxon>
        <taxon>Trifolium</taxon>
    </lineage>
</organism>
<accession>A0ACB0KEJ3</accession>
<evidence type="ECO:0000313" key="2">
    <source>
        <dbReference type="Proteomes" id="UP001177021"/>
    </source>
</evidence>
<protein>
    <submittedName>
        <fullName evidence="1">Uncharacterized protein</fullName>
    </submittedName>
</protein>
<gene>
    <name evidence="1" type="ORF">MILVUS5_LOCUS22539</name>
</gene>
<dbReference type="EMBL" id="CASHSV030000206">
    <property type="protein sequence ID" value="CAJ2655631.1"/>
    <property type="molecule type" value="Genomic_DNA"/>
</dbReference>